<dbReference type="GO" id="GO:0000786">
    <property type="term" value="C:nucleosome"/>
    <property type="evidence" value="ECO:0007669"/>
    <property type="project" value="UniProtKB-KW"/>
</dbReference>
<evidence type="ECO:0000259" key="11">
    <source>
        <dbReference type="Pfam" id="PF16211"/>
    </source>
</evidence>
<gene>
    <name evidence="12" type="ORF">CLF_105732</name>
</gene>
<evidence type="ECO:0000256" key="8">
    <source>
        <dbReference type="ARBA" id="ARBA00023269"/>
    </source>
</evidence>
<evidence type="ECO:0000256" key="4">
    <source>
        <dbReference type="ARBA" id="ARBA00010691"/>
    </source>
</evidence>
<dbReference type="GO" id="GO:0005634">
    <property type="term" value="C:nucleus"/>
    <property type="evidence" value="ECO:0007669"/>
    <property type="project" value="UniProtKB-SubCell"/>
</dbReference>
<feature type="domain" description="Histone H2A C-terminal" evidence="11">
    <location>
        <begin position="648"/>
        <end position="676"/>
    </location>
</feature>
<dbReference type="SUPFAM" id="SSF47113">
    <property type="entry name" value="Histone-fold"/>
    <property type="match status" value="1"/>
</dbReference>
<keyword evidence="10" id="KW-1133">Transmembrane helix</keyword>
<dbReference type="FunFam" id="1.10.20.10:FF:000103">
    <property type="entry name" value="Histone H2A type 1"/>
    <property type="match status" value="1"/>
</dbReference>
<dbReference type="InterPro" id="IPR002119">
    <property type="entry name" value="Histone_H2A"/>
</dbReference>
<dbReference type="EMBL" id="DF143126">
    <property type="protein sequence ID" value="GAA51219.1"/>
    <property type="molecule type" value="Genomic_DNA"/>
</dbReference>
<comment type="subunit">
    <text evidence="5">The nucleosome is a histone octamer containing two molecules each of H2A, H2B, H3 and H4 assembled in one H3-H4 heterotetramer and two H2A-H2B heterodimers. The octamer wraps approximately 147 bp of DNA.</text>
</comment>
<comment type="subcellular location">
    <subcellularLocation>
        <location evidence="3">Chromosome</location>
    </subcellularLocation>
    <subcellularLocation>
        <location evidence="2">Nucleus</location>
    </subcellularLocation>
</comment>
<dbReference type="SMART" id="SM00414">
    <property type="entry name" value="H2A"/>
    <property type="match status" value="1"/>
</dbReference>
<keyword evidence="7" id="KW-0539">Nucleus</keyword>
<keyword evidence="10" id="KW-0812">Transmembrane</keyword>
<feature type="transmembrane region" description="Helical" evidence="10">
    <location>
        <begin position="420"/>
        <end position="444"/>
    </location>
</feature>
<keyword evidence="8" id="KW-0544">Nucleosome core</keyword>
<keyword evidence="10" id="KW-0472">Membrane</keyword>
<evidence type="ECO:0000256" key="9">
    <source>
        <dbReference type="SAM" id="MobiDB-lite"/>
    </source>
</evidence>
<evidence type="ECO:0000256" key="1">
    <source>
        <dbReference type="ARBA" id="ARBA00002001"/>
    </source>
</evidence>
<dbReference type="GO" id="GO:0030527">
    <property type="term" value="F:structural constituent of chromatin"/>
    <property type="evidence" value="ECO:0007669"/>
    <property type="project" value="InterPro"/>
</dbReference>
<organism evidence="12 13">
    <name type="scientific">Clonorchis sinensis</name>
    <name type="common">Chinese liver fluke</name>
    <dbReference type="NCBI Taxonomy" id="79923"/>
    <lineage>
        <taxon>Eukaryota</taxon>
        <taxon>Metazoa</taxon>
        <taxon>Spiralia</taxon>
        <taxon>Lophotrochozoa</taxon>
        <taxon>Platyhelminthes</taxon>
        <taxon>Trematoda</taxon>
        <taxon>Digenea</taxon>
        <taxon>Opisthorchiida</taxon>
        <taxon>Opisthorchiata</taxon>
        <taxon>Opisthorchiidae</taxon>
        <taxon>Clonorchis</taxon>
    </lineage>
</organism>
<dbReference type="InterPro" id="IPR032454">
    <property type="entry name" value="Histone_H2A_C"/>
</dbReference>
<keyword evidence="8" id="KW-0238">DNA-binding</keyword>
<dbReference type="GO" id="GO:0003677">
    <property type="term" value="F:DNA binding"/>
    <property type="evidence" value="ECO:0007669"/>
    <property type="project" value="InterPro"/>
</dbReference>
<proteinExistence type="inferred from homology"/>
<dbReference type="AlphaFoldDB" id="G7YE35"/>
<accession>G7YE35</accession>
<dbReference type="PANTHER" id="PTHR23430">
    <property type="entry name" value="HISTONE H2A"/>
    <property type="match status" value="1"/>
</dbReference>
<dbReference type="InterPro" id="IPR009072">
    <property type="entry name" value="Histone-fold"/>
</dbReference>
<name>G7YE35_CLOSI</name>
<protein>
    <submittedName>
        <fullName evidence="12">Histone H2A</fullName>
    </submittedName>
</protein>
<dbReference type="Pfam" id="PF16211">
    <property type="entry name" value="Histone_H2A_C"/>
    <property type="match status" value="1"/>
</dbReference>
<feature type="region of interest" description="Disordered" evidence="9">
    <location>
        <begin position="475"/>
        <end position="494"/>
    </location>
</feature>
<dbReference type="Gene3D" id="1.10.20.10">
    <property type="entry name" value="Histone, subunit A"/>
    <property type="match status" value="1"/>
</dbReference>
<keyword evidence="13" id="KW-1185">Reference proteome</keyword>
<evidence type="ECO:0000313" key="13">
    <source>
        <dbReference type="Proteomes" id="UP000008909"/>
    </source>
</evidence>
<sequence length="676" mass="75795">MHSFEYSYGFNRRLHRNPAEAVVHDCHQVHVLRKGRLMFKLCLVPERTCRQGYTTALFQTSECVRVQKLQRPHARHRALSDIDPGYLDDGFCVDVNDQTKVWSEEDFPMNEICRNIDRGQRDEDFHGYVVILFDSKLVLSSHILSKVLDLDAAEPKISVQIFCVLIGSNPHCMQKVNTVRVFHLKTSQRGDSAAFQLKFHLNLPYVQSKTTTQSGLSSSEASVSTLMLLSLMMMTANATKRLRQFRKRSHFSRDAKQIYEKTHYSHASSVVSTVTMVAHAELVNALLRVTVEGVPGCLVTHVKTEHQMNNDLFANQLTSSQYGADLRFRRLGQPGSIPALVLPSGNMAVRHRKGATAERQQFVNVRQSKAEKPCTAVSSLSEINNNELLTKLRRFQIRGYAIRRKTPKPKQQKPSVRQTLVAAVITSSIAIILIVAGICLKLAYWHSLYYKDEYYCNTLSVPSFHATRRNHEGWDTARLPKPTQGKSRGTGRVRTTNLPRLTWNTAESPVCDVSRRLDVLHKATLCSTCYNIRDIAKHHKREIQLGSSWLAVTAMVCIALSIPIGVTAVCLINVICRVRAHIAYMEARKRELESRGNHAESVGAGAPVYLAAVLEYLAAEVLELAGNAARGNAPRHLQLAIRNDDKVNKLLGGVTIAQGGVLPNIRSVLQPKKTDK</sequence>
<evidence type="ECO:0000256" key="5">
    <source>
        <dbReference type="ARBA" id="ARBA00011538"/>
    </source>
</evidence>
<evidence type="ECO:0000313" key="12">
    <source>
        <dbReference type="EMBL" id="GAA51219.1"/>
    </source>
</evidence>
<comment type="function">
    <text evidence="1">Core component of nucleosome. Nucleosomes wrap and compact DNA into chromatin, limiting DNA accessibility to the cellular machineries which require DNA as a template. Histones thereby play a central role in transcription regulation, DNA repair, DNA replication and chromosomal stability. DNA accessibility is regulated via a complex set of post-translational modifications of histones, also called histone code, and nucleosome remodeling.</text>
</comment>
<reference evidence="12" key="1">
    <citation type="journal article" date="2011" name="Genome Biol.">
        <title>The draft genome of the carcinogenic human liver fluke Clonorchis sinensis.</title>
        <authorList>
            <person name="Wang X."/>
            <person name="Chen W."/>
            <person name="Huang Y."/>
            <person name="Sun J."/>
            <person name="Men J."/>
            <person name="Liu H."/>
            <person name="Luo F."/>
            <person name="Guo L."/>
            <person name="Lv X."/>
            <person name="Deng C."/>
            <person name="Zhou C."/>
            <person name="Fan Y."/>
            <person name="Li X."/>
            <person name="Huang L."/>
            <person name="Hu Y."/>
            <person name="Liang C."/>
            <person name="Hu X."/>
            <person name="Xu J."/>
            <person name="Yu X."/>
        </authorList>
    </citation>
    <scope>NUCLEOTIDE SEQUENCE [LARGE SCALE GENOMIC DNA]</scope>
    <source>
        <strain evidence="12">Henan</strain>
    </source>
</reference>
<keyword evidence="6" id="KW-0158">Chromosome</keyword>
<dbReference type="GO" id="GO:0046982">
    <property type="term" value="F:protein heterodimerization activity"/>
    <property type="evidence" value="ECO:0007669"/>
    <property type="project" value="InterPro"/>
</dbReference>
<evidence type="ECO:0000256" key="7">
    <source>
        <dbReference type="ARBA" id="ARBA00023242"/>
    </source>
</evidence>
<evidence type="ECO:0000256" key="6">
    <source>
        <dbReference type="ARBA" id="ARBA00022454"/>
    </source>
</evidence>
<dbReference type="PRINTS" id="PR00620">
    <property type="entry name" value="HISTONEH2A"/>
</dbReference>
<evidence type="ECO:0000256" key="3">
    <source>
        <dbReference type="ARBA" id="ARBA00004286"/>
    </source>
</evidence>
<evidence type="ECO:0000256" key="2">
    <source>
        <dbReference type="ARBA" id="ARBA00004123"/>
    </source>
</evidence>
<dbReference type="Proteomes" id="UP000008909">
    <property type="component" value="Unassembled WGS sequence"/>
</dbReference>
<comment type="similarity">
    <text evidence="4">Belongs to the histone H2A family.</text>
</comment>
<evidence type="ECO:0000256" key="10">
    <source>
        <dbReference type="SAM" id="Phobius"/>
    </source>
</evidence>
<reference key="2">
    <citation type="submission" date="2011-10" db="EMBL/GenBank/DDBJ databases">
        <title>The genome and transcriptome sequence of Clonorchis sinensis provide insights into the carcinogenic liver fluke.</title>
        <authorList>
            <person name="Wang X."/>
            <person name="Huang Y."/>
            <person name="Chen W."/>
            <person name="Liu H."/>
            <person name="Guo L."/>
            <person name="Chen Y."/>
            <person name="Luo F."/>
            <person name="Zhou W."/>
            <person name="Sun J."/>
            <person name="Mao Q."/>
            <person name="Liang P."/>
            <person name="Zhou C."/>
            <person name="Tian Y."/>
            <person name="Men J."/>
            <person name="Lv X."/>
            <person name="Huang L."/>
            <person name="Zhou J."/>
            <person name="Hu Y."/>
            <person name="Li R."/>
            <person name="Zhang F."/>
            <person name="Lei H."/>
            <person name="Li X."/>
            <person name="Hu X."/>
            <person name="Liang C."/>
            <person name="Xu J."/>
            <person name="Wu Z."/>
            <person name="Yu X."/>
        </authorList>
    </citation>
    <scope>NUCLEOTIDE SEQUENCE</scope>
    <source>
        <strain>Henan</strain>
    </source>
</reference>
<feature type="non-terminal residue" evidence="12">
    <location>
        <position position="676"/>
    </location>
</feature>
<dbReference type="CDD" id="cd00074">
    <property type="entry name" value="HFD_H2A"/>
    <property type="match status" value="1"/>
</dbReference>
<feature type="transmembrane region" description="Helical" evidence="10">
    <location>
        <begin position="549"/>
        <end position="575"/>
    </location>
</feature>